<dbReference type="NCBIfam" id="NF006958">
    <property type="entry name" value="PRK09435.1"/>
    <property type="match status" value="1"/>
</dbReference>
<dbReference type="Gene3D" id="1.20.5.170">
    <property type="match status" value="1"/>
</dbReference>
<evidence type="ECO:0000313" key="2">
    <source>
        <dbReference type="EMBL" id="MEX5284201.1"/>
    </source>
</evidence>
<dbReference type="EC" id="3.6.5.-" evidence="2"/>
<accession>A0ABV3X1Y7</accession>
<sequence length="394" mass="43332">MAKYTNTKPDWVPENADKNFATSVMSGIDGIKDLTVGNINPDLGTTGFRKNRMILDVEDYVKGVAAGDRMILSRAITLIESNSPRHFPKAQRVLQELLRRTGKALRIGITGVPGAGKSTMIEAFGNMLCDMGHRVAVLTVDPTSSVTKGSILGDKTRMGTLSRREEAFIRPSPAGGTLGGVARKSRETMLLCEAAGYDVILIETVGVGQSETTVRSMVDFFLLVVLTGAGDELQGIKKGIMELADAIVINKADGDNRTKAQVARGEYERMIEYIRPATRGWQTHAYLVSALEKTGLKELWDVIRIFENTTKENGAFKMRREGQLLDWMNSMIDEHLHNLFFDDPVILGRMPEVREAVLKGAVSPSQGVAELIHVFDIHRASDRHVDLLHPEGEG</sequence>
<dbReference type="EMBL" id="JARVLH010000001">
    <property type="protein sequence ID" value="MEX5284201.1"/>
    <property type="molecule type" value="Genomic_DNA"/>
</dbReference>
<dbReference type="CDD" id="cd03114">
    <property type="entry name" value="MMAA-like"/>
    <property type="match status" value="1"/>
</dbReference>
<evidence type="ECO:0000313" key="3">
    <source>
        <dbReference type="Proteomes" id="UP001559623"/>
    </source>
</evidence>
<dbReference type="RefSeq" id="WP_368845923.1">
    <property type="nucleotide sequence ID" value="NZ_CP194411.1"/>
</dbReference>
<dbReference type="InterPro" id="IPR027417">
    <property type="entry name" value="P-loop_NTPase"/>
</dbReference>
<organism evidence="2 3">
    <name type="scientific">Selenomonas sputigena</name>
    <dbReference type="NCBI Taxonomy" id="69823"/>
    <lineage>
        <taxon>Bacteria</taxon>
        <taxon>Bacillati</taxon>
        <taxon>Bacillota</taxon>
        <taxon>Negativicutes</taxon>
        <taxon>Selenomonadales</taxon>
        <taxon>Selenomonadaceae</taxon>
        <taxon>Selenomonas</taxon>
    </lineage>
</organism>
<dbReference type="Gene3D" id="1.10.287.130">
    <property type="match status" value="1"/>
</dbReference>
<name>A0ABV3X1Y7_9FIRM</name>
<dbReference type="SUPFAM" id="SSF52540">
    <property type="entry name" value="P-loop containing nucleoside triphosphate hydrolases"/>
    <property type="match status" value="1"/>
</dbReference>
<dbReference type="GO" id="GO:0016787">
    <property type="term" value="F:hydrolase activity"/>
    <property type="evidence" value="ECO:0007669"/>
    <property type="project" value="UniProtKB-KW"/>
</dbReference>
<reference evidence="2 3" key="1">
    <citation type="submission" date="2023-04" db="EMBL/GenBank/DDBJ databases">
        <title>Genome Sequence of Selenomonas sputigena ATCC 33150.</title>
        <authorList>
            <person name="Miller D.P."/>
            <person name="Anvari S."/>
            <person name="Polson S.W."/>
            <person name="Macdonald M."/>
            <person name="Mcdowell J.V."/>
        </authorList>
    </citation>
    <scope>NUCLEOTIDE SEQUENCE [LARGE SCALE GENOMIC DNA]</scope>
    <source>
        <strain evidence="2 3">ATCC 33150</strain>
    </source>
</reference>
<keyword evidence="2" id="KW-0378">Hydrolase</keyword>
<dbReference type="InterPro" id="IPR005129">
    <property type="entry name" value="GTPase_ArgK"/>
</dbReference>
<dbReference type="Pfam" id="PF03308">
    <property type="entry name" value="MeaB"/>
    <property type="match status" value="1"/>
</dbReference>
<protein>
    <submittedName>
        <fullName evidence="2">Methylmalonyl Co-A mutase-associated GTPase MeaB</fullName>
        <ecNumber evidence="2">3.6.5.-</ecNumber>
    </submittedName>
</protein>
<dbReference type="NCBIfam" id="TIGR00750">
    <property type="entry name" value="lao"/>
    <property type="match status" value="1"/>
</dbReference>
<comment type="caution">
    <text evidence="2">The sequence shown here is derived from an EMBL/GenBank/DDBJ whole genome shotgun (WGS) entry which is preliminary data.</text>
</comment>
<comment type="similarity">
    <text evidence="1">Belongs to the SIMIBI class G3E GTPase family. ArgK/MeaB subfamily.</text>
</comment>
<gene>
    <name evidence="2" type="primary">meaB</name>
    <name evidence="2" type="ORF">QCO44_00905</name>
</gene>
<evidence type="ECO:0000256" key="1">
    <source>
        <dbReference type="ARBA" id="ARBA00009625"/>
    </source>
</evidence>
<dbReference type="Gene3D" id="3.40.50.300">
    <property type="entry name" value="P-loop containing nucleotide triphosphate hydrolases"/>
    <property type="match status" value="1"/>
</dbReference>
<dbReference type="PANTHER" id="PTHR23408:SF3">
    <property type="entry name" value="METHYLMALONIC ACIDURIA TYPE A PROTEIN, MITOCHONDRIAL"/>
    <property type="match status" value="1"/>
</dbReference>
<dbReference type="Proteomes" id="UP001559623">
    <property type="component" value="Unassembled WGS sequence"/>
</dbReference>
<keyword evidence="3" id="KW-1185">Reference proteome</keyword>
<proteinExistence type="inferred from homology"/>
<dbReference type="PANTHER" id="PTHR23408">
    <property type="entry name" value="METHYLMALONYL-COA MUTASE"/>
    <property type="match status" value="1"/>
</dbReference>